<comment type="caution">
    <text evidence="1">The sequence shown here is derived from an EMBL/GenBank/DDBJ whole genome shotgun (WGS) entry which is preliminary data.</text>
</comment>
<evidence type="ECO:0000313" key="2">
    <source>
        <dbReference type="Proteomes" id="UP001164539"/>
    </source>
</evidence>
<accession>A0ACC1XFX0</accession>
<organism evidence="1 2">
    <name type="scientific">Melia azedarach</name>
    <name type="common">Chinaberry tree</name>
    <dbReference type="NCBI Taxonomy" id="155640"/>
    <lineage>
        <taxon>Eukaryota</taxon>
        <taxon>Viridiplantae</taxon>
        <taxon>Streptophyta</taxon>
        <taxon>Embryophyta</taxon>
        <taxon>Tracheophyta</taxon>
        <taxon>Spermatophyta</taxon>
        <taxon>Magnoliopsida</taxon>
        <taxon>eudicotyledons</taxon>
        <taxon>Gunneridae</taxon>
        <taxon>Pentapetalae</taxon>
        <taxon>rosids</taxon>
        <taxon>malvids</taxon>
        <taxon>Sapindales</taxon>
        <taxon>Meliaceae</taxon>
        <taxon>Melia</taxon>
    </lineage>
</organism>
<dbReference type="Proteomes" id="UP001164539">
    <property type="component" value="Chromosome 9"/>
</dbReference>
<reference evidence="1 2" key="1">
    <citation type="journal article" date="2023" name="Science">
        <title>Complex scaffold remodeling in plant triterpene biosynthesis.</title>
        <authorList>
            <person name="De La Pena R."/>
            <person name="Hodgson H."/>
            <person name="Liu J.C."/>
            <person name="Stephenson M.J."/>
            <person name="Martin A.C."/>
            <person name="Owen C."/>
            <person name="Harkess A."/>
            <person name="Leebens-Mack J."/>
            <person name="Jimenez L.E."/>
            <person name="Osbourn A."/>
            <person name="Sattely E.S."/>
        </authorList>
    </citation>
    <scope>NUCLEOTIDE SEQUENCE [LARGE SCALE GENOMIC DNA]</scope>
    <source>
        <strain evidence="2">cv. JPN11</strain>
        <tissue evidence="1">Leaf</tissue>
    </source>
</reference>
<name>A0ACC1XFX0_MELAZ</name>
<keyword evidence="1" id="KW-0808">Transferase</keyword>
<sequence length="359" mass="39348">MKASDLVIFLLFFLSFTISVQSQPSPDATAMQALKDSLRNPTILGWSDPDPCQWSHVKCSQNKRVTHIQISNQNLSGSLPLDLRNLSSLTVLEVADNQLSGPIPSLSGLSSLQELAFDKNNFSYMPPDFFKGLESLQSISLDYNPLSSWEIPASLKDAMGLRSFSANQAGLSGTIPDFLGGDTFPGLIHLHLAINNLEGQIPWSFSKSSIQTLWLNGQASNTKLNGSLSVLQNMTSLTQLWLHRNLFTGPLANFSRLSSLEDLELRDNTLTGIVPRSLINLPKLNTVSLTNNLLQGPTPKFNISKIKVDMRTGSNSFCSDDPGVPCDGQVNILLSVAESMGYPMVFSESWKGNNAFLRR</sequence>
<keyword evidence="1" id="KW-0418">Kinase</keyword>
<proteinExistence type="predicted"/>
<keyword evidence="1" id="KW-0675">Receptor</keyword>
<keyword evidence="2" id="KW-1185">Reference proteome</keyword>
<evidence type="ECO:0000313" key="1">
    <source>
        <dbReference type="EMBL" id="KAJ4710133.1"/>
    </source>
</evidence>
<protein>
    <submittedName>
        <fullName evidence="1">Receptor protein kinase</fullName>
    </submittedName>
</protein>
<gene>
    <name evidence="1" type="ORF">OWV82_016356</name>
</gene>
<dbReference type="EMBL" id="CM051402">
    <property type="protein sequence ID" value="KAJ4710133.1"/>
    <property type="molecule type" value="Genomic_DNA"/>
</dbReference>